<dbReference type="Proteomes" id="UP001163603">
    <property type="component" value="Chromosome 3"/>
</dbReference>
<gene>
    <name evidence="1" type="ORF">Pint_05077</name>
</gene>
<proteinExistence type="predicted"/>
<organism evidence="1 2">
    <name type="scientific">Pistacia integerrima</name>
    <dbReference type="NCBI Taxonomy" id="434235"/>
    <lineage>
        <taxon>Eukaryota</taxon>
        <taxon>Viridiplantae</taxon>
        <taxon>Streptophyta</taxon>
        <taxon>Embryophyta</taxon>
        <taxon>Tracheophyta</taxon>
        <taxon>Spermatophyta</taxon>
        <taxon>Magnoliopsida</taxon>
        <taxon>eudicotyledons</taxon>
        <taxon>Gunneridae</taxon>
        <taxon>Pentapetalae</taxon>
        <taxon>rosids</taxon>
        <taxon>malvids</taxon>
        <taxon>Sapindales</taxon>
        <taxon>Anacardiaceae</taxon>
        <taxon>Pistacia</taxon>
    </lineage>
</organism>
<reference evidence="2" key="1">
    <citation type="journal article" date="2023" name="G3 (Bethesda)">
        <title>Genome assembly and association tests identify interacting loci associated with vigor, precocity, and sex in interspecific pistachio rootstocks.</title>
        <authorList>
            <person name="Palmer W."/>
            <person name="Jacygrad E."/>
            <person name="Sagayaradj S."/>
            <person name="Cavanaugh K."/>
            <person name="Han R."/>
            <person name="Bertier L."/>
            <person name="Beede B."/>
            <person name="Kafkas S."/>
            <person name="Golino D."/>
            <person name="Preece J."/>
            <person name="Michelmore R."/>
        </authorList>
    </citation>
    <scope>NUCLEOTIDE SEQUENCE [LARGE SCALE GENOMIC DNA]</scope>
</reference>
<keyword evidence="2" id="KW-1185">Reference proteome</keyword>
<dbReference type="EMBL" id="CM047738">
    <property type="protein sequence ID" value="KAJ0044335.1"/>
    <property type="molecule type" value="Genomic_DNA"/>
</dbReference>
<accession>A0ACC0Z2V5</accession>
<evidence type="ECO:0000313" key="2">
    <source>
        <dbReference type="Proteomes" id="UP001163603"/>
    </source>
</evidence>
<name>A0ACC0Z2V5_9ROSI</name>
<comment type="caution">
    <text evidence="1">The sequence shown here is derived from an EMBL/GenBank/DDBJ whole genome shotgun (WGS) entry which is preliminary data.</text>
</comment>
<evidence type="ECO:0000313" key="1">
    <source>
        <dbReference type="EMBL" id="KAJ0044335.1"/>
    </source>
</evidence>
<protein>
    <submittedName>
        <fullName evidence="1">Uncharacterized protein</fullName>
    </submittedName>
</protein>
<sequence>MSKRIAEGVDRLSTLPEPLLHHIMSHFSFEQVVYYSVLCKKWMQAAHSLPSIKYNEMHYEMGKREKILEFLERLLLKRHVELTNITDFGMRLQIWQDRVALVDRCLSYVIVSNVKELRLEGLCYWDDRSWRYNVPQFVLSAKTIEVLELTGFKLELRRIDLKLPSLKRLCLMRVFADERVLENLIAGSPLIEYLKVDICDGFRRLELSNLNKLRKIKVFSHVYNCDLKQVDINALHVDSVTISLPFAQFEINAANCKSLRRLKLCMVSIVDEWLCREISKLPALEYLSIMDCHRLERVKISSPSLKHLIIGGLNLVEVKIDTPNLSRFEYMGDIIPFSLNDLALAESDLHFYSENCDLQWFVKYTELLAKFHQISKALFLHSNGGENVIIPAELRRIQRPPCPVIKHIDFTITDEDKGFPISQLVDGLLWICPHAMSITIQYEFGLFDKFCFLMNNWKSLEKIVPLLKIKQEAETCIIKFSYKKRFIYDEETRCCSHSLPVSCWKHCIKEVDIDHIIQSLGKVQIVETYNFEDEILEKIAGISRYEPEL</sequence>